<dbReference type="Gene3D" id="1.25.40.10">
    <property type="entry name" value="Tetratricopeptide repeat domain"/>
    <property type="match status" value="2"/>
</dbReference>
<reference evidence="2 3" key="1">
    <citation type="submission" date="2015-07" db="EMBL/GenBank/DDBJ databases">
        <title>Draft genome sequence of the Amantichitinum ursilacus IGB-41, a new chitin-degrading bacterium.</title>
        <authorList>
            <person name="Kirstahler P."/>
            <person name="Guenther M."/>
            <person name="Grumaz C."/>
            <person name="Rupp S."/>
            <person name="Zibek S."/>
            <person name="Sohn K."/>
        </authorList>
    </citation>
    <scope>NUCLEOTIDE SEQUENCE [LARGE SCALE GENOMIC DNA]</scope>
    <source>
        <strain evidence="2 3">IGB-41</strain>
    </source>
</reference>
<dbReference type="Pfam" id="PF14559">
    <property type="entry name" value="TPR_19"/>
    <property type="match status" value="1"/>
</dbReference>
<dbReference type="SUPFAM" id="SSF53756">
    <property type="entry name" value="UDP-Glycosyltransferase/glycogen phosphorylase"/>
    <property type="match status" value="1"/>
</dbReference>
<dbReference type="PANTHER" id="PTHR44809:SF1">
    <property type="entry name" value="PROTEIN O-MANNOSYL-TRANSFERASE TMTC1"/>
    <property type="match status" value="1"/>
</dbReference>
<protein>
    <submittedName>
        <fullName evidence="2">Lipoprotein NlpI</fullName>
    </submittedName>
</protein>
<dbReference type="PANTHER" id="PTHR44809">
    <property type="match status" value="1"/>
</dbReference>
<dbReference type="AlphaFoldDB" id="A0A0N0XNC3"/>
<feature type="repeat" description="TPR" evidence="1">
    <location>
        <begin position="106"/>
        <end position="139"/>
    </location>
</feature>
<dbReference type="SMART" id="SM00028">
    <property type="entry name" value="TPR"/>
    <property type="match status" value="8"/>
</dbReference>
<dbReference type="Pfam" id="PF13424">
    <property type="entry name" value="TPR_12"/>
    <property type="match status" value="1"/>
</dbReference>
<evidence type="ECO:0000313" key="3">
    <source>
        <dbReference type="Proteomes" id="UP000037939"/>
    </source>
</evidence>
<dbReference type="InterPro" id="IPR011990">
    <property type="entry name" value="TPR-like_helical_dom_sf"/>
</dbReference>
<sequence length="669" mass="74401">MTDLPHLLLPARQLLQQGNPAAALALLQDWLASDAYDGELLILAGLCAVQLQDHAQARQYWQRVVQREPANAVAQFNLGVLFRTLGDDGQAELHYRQTLAVDPGNPLALLNLGVLMSDHRQLDVAEACFTQLLQQDPRHVGALTNLAGVYAASDRDEEAGALHVRAVAAADDDADVHTNFGVFLADRARYDQAERHHRRAIELAPTHVAALCNLAVMLTWQERYDEAEALLRHAIALEPWRADTHTNLGILLDETGQHEAAVAVHRQALARTPLSNEVLSNLGNALTHAERYPEAYACYARALELDPTDGRAWSNMAAMLAQQGDAVAAETAFREALKLDPHHARARLNLSYLLLGQGRYAEGWVQHEWRSDPSMRDRPTLLPVLPFAQWRGEALAGKTLLIWAEQGFGDEIQFCRFVPALKRMGVARITLVTKTPLKRLLQSLAGVDEILTQGDGLHRLVPHDFWTLPMSLPLWTQIPESDFARDVPYLAAPPDVLVHWRQRVDKAVGAGPRKPRIGLTWKGNAGNRNDLDRSLPGLATLEPLFEALGDRVEWISVQKGNGEEEAAFAAGFGKLIALGHEISDFADTAAVIAQLDLLISVDTAAAHVAGAIGKACWVLLPKHKTDWRWLERRDDSPWYPQMRLLRQPERRDWNPVIARVVFMLQERYG</sequence>
<feature type="repeat" description="TPR" evidence="1">
    <location>
        <begin position="242"/>
        <end position="275"/>
    </location>
</feature>
<dbReference type="SUPFAM" id="SSF48452">
    <property type="entry name" value="TPR-like"/>
    <property type="match status" value="2"/>
</dbReference>
<name>A0A0N0XNC3_9NEIS</name>
<feature type="repeat" description="TPR" evidence="1">
    <location>
        <begin position="310"/>
        <end position="343"/>
    </location>
</feature>
<dbReference type="Pfam" id="PF00515">
    <property type="entry name" value="TPR_1"/>
    <property type="match status" value="1"/>
</dbReference>
<feature type="repeat" description="TPR" evidence="1">
    <location>
        <begin position="276"/>
        <end position="309"/>
    </location>
</feature>
<accession>A0A0N0XNC3</accession>
<dbReference type="Pfam" id="PF13432">
    <property type="entry name" value="TPR_16"/>
    <property type="match status" value="2"/>
</dbReference>
<dbReference type="PROSITE" id="PS50293">
    <property type="entry name" value="TPR_REGION"/>
    <property type="match status" value="1"/>
</dbReference>
<keyword evidence="3" id="KW-1185">Reference proteome</keyword>
<feature type="repeat" description="TPR" evidence="1">
    <location>
        <begin position="72"/>
        <end position="105"/>
    </location>
</feature>
<dbReference type="Gene3D" id="3.40.50.2000">
    <property type="entry name" value="Glycogen Phosphorylase B"/>
    <property type="match status" value="1"/>
</dbReference>
<organism evidence="2 3">
    <name type="scientific">Amantichitinum ursilacus</name>
    <dbReference type="NCBI Taxonomy" id="857265"/>
    <lineage>
        <taxon>Bacteria</taxon>
        <taxon>Pseudomonadati</taxon>
        <taxon>Pseudomonadota</taxon>
        <taxon>Betaproteobacteria</taxon>
        <taxon>Neisseriales</taxon>
        <taxon>Chitinibacteraceae</taxon>
        <taxon>Amantichitinum</taxon>
    </lineage>
</organism>
<comment type="caution">
    <text evidence="2">The sequence shown here is derived from an EMBL/GenBank/DDBJ whole genome shotgun (WGS) entry which is preliminary data.</text>
</comment>
<proteinExistence type="predicted"/>
<dbReference type="PATRIC" id="fig|857265.3.peg.74"/>
<dbReference type="OrthoDB" id="9814129at2"/>
<dbReference type="InterPro" id="IPR052943">
    <property type="entry name" value="TMTC_O-mannosyl-trnsfr"/>
</dbReference>
<feature type="repeat" description="TPR" evidence="1">
    <location>
        <begin position="174"/>
        <end position="207"/>
    </location>
</feature>
<dbReference type="STRING" id="857265.WG78_00355"/>
<gene>
    <name evidence="2" type="ORF">WG78_00355</name>
</gene>
<dbReference type="EMBL" id="LAQT01000001">
    <property type="protein sequence ID" value="KPC55064.1"/>
    <property type="molecule type" value="Genomic_DNA"/>
</dbReference>
<evidence type="ECO:0000313" key="2">
    <source>
        <dbReference type="EMBL" id="KPC55064.1"/>
    </source>
</evidence>
<dbReference type="InterPro" id="IPR019734">
    <property type="entry name" value="TPR_rpt"/>
</dbReference>
<keyword evidence="2" id="KW-0449">Lipoprotein</keyword>
<dbReference type="RefSeq" id="WP_053935798.1">
    <property type="nucleotide sequence ID" value="NZ_LAQT01000001.1"/>
</dbReference>
<dbReference type="PROSITE" id="PS50005">
    <property type="entry name" value="TPR"/>
    <property type="match status" value="6"/>
</dbReference>
<dbReference type="Proteomes" id="UP000037939">
    <property type="component" value="Unassembled WGS sequence"/>
</dbReference>
<evidence type="ECO:0000256" key="1">
    <source>
        <dbReference type="PROSITE-ProRule" id="PRU00339"/>
    </source>
</evidence>
<keyword evidence="1" id="KW-0802">TPR repeat</keyword>